<evidence type="ECO:0000256" key="4">
    <source>
        <dbReference type="ARBA" id="ARBA00022989"/>
    </source>
</evidence>
<dbReference type="PANTHER" id="PTHR23510:SF3">
    <property type="entry name" value="MAJOR FACILITATOR SUPERFAMILY DOMAIN-CONTAINING PROTEIN 8"/>
    <property type="match status" value="1"/>
</dbReference>
<feature type="transmembrane region" description="Helical" evidence="7">
    <location>
        <begin position="385"/>
        <end position="406"/>
    </location>
</feature>
<feature type="transmembrane region" description="Helical" evidence="7">
    <location>
        <begin position="125"/>
        <end position="143"/>
    </location>
</feature>
<comment type="subcellular location">
    <subcellularLocation>
        <location evidence="1">Endomembrane system</location>
        <topology evidence="1">Multi-pass membrane protein</topology>
    </subcellularLocation>
</comment>
<dbReference type="InterPro" id="IPR011701">
    <property type="entry name" value="MFS"/>
</dbReference>
<feature type="transmembrane region" description="Helical" evidence="7">
    <location>
        <begin position="228"/>
        <end position="251"/>
    </location>
</feature>
<feature type="transmembrane region" description="Helical" evidence="7">
    <location>
        <begin position="412"/>
        <end position="437"/>
    </location>
</feature>
<organism evidence="9 10">
    <name type="scientific">Aphanomyces stellatus</name>
    <dbReference type="NCBI Taxonomy" id="120398"/>
    <lineage>
        <taxon>Eukaryota</taxon>
        <taxon>Sar</taxon>
        <taxon>Stramenopiles</taxon>
        <taxon>Oomycota</taxon>
        <taxon>Saprolegniomycetes</taxon>
        <taxon>Saprolegniales</taxon>
        <taxon>Verrucalvaceae</taxon>
        <taxon>Aphanomyces</taxon>
    </lineage>
</organism>
<dbReference type="Proteomes" id="UP000332933">
    <property type="component" value="Unassembled WGS sequence"/>
</dbReference>
<evidence type="ECO:0000256" key="3">
    <source>
        <dbReference type="ARBA" id="ARBA00022692"/>
    </source>
</evidence>
<dbReference type="GO" id="GO:0012505">
    <property type="term" value="C:endomembrane system"/>
    <property type="evidence" value="ECO:0007669"/>
    <property type="project" value="UniProtKB-SubCell"/>
</dbReference>
<evidence type="ECO:0000313" key="8">
    <source>
        <dbReference type="EMBL" id="KAF0683862.1"/>
    </source>
</evidence>
<feature type="transmembrane region" description="Helical" evidence="7">
    <location>
        <begin position="155"/>
        <end position="174"/>
    </location>
</feature>
<reference evidence="9 10" key="1">
    <citation type="submission" date="2019-03" db="EMBL/GenBank/DDBJ databases">
        <authorList>
            <person name="Gaulin E."/>
            <person name="Dumas B."/>
        </authorList>
    </citation>
    <scope>NUCLEOTIDE SEQUENCE [LARGE SCALE GENOMIC DNA]</scope>
    <source>
        <strain evidence="9">CBS 568.67</strain>
    </source>
</reference>
<accession>A0A485LPG5</accession>
<dbReference type="GO" id="GO:0022857">
    <property type="term" value="F:transmembrane transporter activity"/>
    <property type="evidence" value="ECO:0007669"/>
    <property type="project" value="InterPro"/>
</dbReference>
<dbReference type="EMBL" id="CAADRA010007380">
    <property type="protein sequence ID" value="VFU00730.1"/>
    <property type="molecule type" value="Genomic_DNA"/>
</dbReference>
<dbReference type="OrthoDB" id="370281at2759"/>
<dbReference type="EMBL" id="VJMH01007354">
    <property type="protein sequence ID" value="KAF0683862.1"/>
    <property type="molecule type" value="Genomic_DNA"/>
</dbReference>
<sequence length="507" mass="53559">MTFRVARSFLRSEAPPLGFMTTTTPAAYAYLELGDGPRSPNCSSHSSIFLPARVHAWRFQMGLIYLAQFTAEASRGLVLPTLFLYCQALGGGLADMGRATSIFSVGRVLSSILFGYMSDHVSFRAVHLLSAAIGVMGNLVYLVPTSPHLSPMASMALLLLSRFLVGFGAGNVSVCRANVATMTPVAHRLQYMNRLALVVFLGYALSPGLGGLFAHVDVPLPGSLALNALSIPGLLLALLNAITFVSVLFGFDNSLDAMDAPPATLSPSSPWPSIEATPRKPSSSVPLPPSTLPDHTLVGYGIALFILLNIVGRGVLAVFETILVPLHFQVAHESVASAMLSIAPGTISAAAVQAAATFQFNIGLLGLVTYLVVEISRHAIAHTAWLVLGLAAYVVGNTLLLVPPLHWTQFCVAIYFVWSVGAPLLTAVSVAAFSTLLGTRPQGLWMGIFGAAGSLSRIVLPLIPALFLTLTPMFWINLGLSATGIALLAVYTFVSGRHQRVRGNAVG</sequence>
<name>A0A485LPG5_9STRA</name>
<reference evidence="8" key="2">
    <citation type="submission" date="2019-06" db="EMBL/GenBank/DDBJ databases">
        <title>Genomics analysis of Aphanomyces spp. identifies a new class of oomycete effector associated with host adaptation.</title>
        <authorList>
            <person name="Gaulin E."/>
        </authorList>
    </citation>
    <scope>NUCLEOTIDE SEQUENCE</scope>
    <source>
        <strain evidence="8">CBS 578.67</strain>
    </source>
</reference>
<keyword evidence="2" id="KW-0813">Transport</keyword>
<feature type="transmembrane region" description="Helical" evidence="7">
    <location>
        <begin position="347"/>
        <end position="373"/>
    </location>
</feature>
<evidence type="ECO:0000313" key="10">
    <source>
        <dbReference type="Proteomes" id="UP000332933"/>
    </source>
</evidence>
<evidence type="ECO:0000313" key="9">
    <source>
        <dbReference type="EMBL" id="VFU00730.1"/>
    </source>
</evidence>
<evidence type="ECO:0000256" key="6">
    <source>
        <dbReference type="SAM" id="MobiDB-lite"/>
    </source>
</evidence>
<dbReference type="SUPFAM" id="SSF103473">
    <property type="entry name" value="MFS general substrate transporter"/>
    <property type="match status" value="1"/>
</dbReference>
<keyword evidence="10" id="KW-1185">Reference proteome</keyword>
<evidence type="ECO:0000256" key="7">
    <source>
        <dbReference type="SAM" id="Phobius"/>
    </source>
</evidence>
<dbReference type="Gene3D" id="1.20.1250.20">
    <property type="entry name" value="MFS general substrate transporter like domains"/>
    <property type="match status" value="1"/>
</dbReference>
<dbReference type="PANTHER" id="PTHR23510">
    <property type="entry name" value="INNER MEMBRANE TRANSPORT PROTEIN YAJR"/>
    <property type="match status" value="1"/>
</dbReference>
<feature type="transmembrane region" description="Helical" evidence="7">
    <location>
        <begin position="474"/>
        <end position="494"/>
    </location>
</feature>
<dbReference type="Pfam" id="PF07690">
    <property type="entry name" value="MFS_1"/>
    <property type="match status" value="1"/>
</dbReference>
<feature type="region of interest" description="Disordered" evidence="6">
    <location>
        <begin position="264"/>
        <end position="288"/>
    </location>
</feature>
<feature type="transmembrane region" description="Helical" evidence="7">
    <location>
        <begin position="444"/>
        <end position="468"/>
    </location>
</feature>
<dbReference type="InterPro" id="IPR051068">
    <property type="entry name" value="MFS_Domain-Containing_Protein"/>
</dbReference>
<keyword evidence="3 7" id="KW-0812">Transmembrane</keyword>
<feature type="transmembrane region" description="Helical" evidence="7">
    <location>
        <begin position="195"/>
        <end position="216"/>
    </location>
</feature>
<evidence type="ECO:0000256" key="5">
    <source>
        <dbReference type="ARBA" id="ARBA00023136"/>
    </source>
</evidence>
<feature type="transmembrane region" description="Helical" evidence="7">
    <location>
        <begin position="297"/>
        <end position="319"/>
    </location>
</feature>
<keyword evidence="4 7" id="KW-1133">Transmembrane helix</keyword>
<proteinExistence type="predicted"/>
<keyword evidence="5 7" id="KW-0472">Membrane</keyword>
<protein>
    <submittedName>
        <fullName evidence="9">Aste57867_24088 protein</fullName>
    </submittedName>
</protein>
<evidence type="ECO:0000256" key="2">
    <source>
        <dbReference type="ARBA" id="ARBA00022448"/>
    </source>
</evidence>
<dbReference type="InterPro" id="IPR036259">
    <property type="entry name" value="MFS_trans_sf"/>
</dbReference>
<dbReference type="AlphaFoldDB" id="A0A485LPG5"/>
<gene>
    <name evidence="9" type="primary">Aste57867_24088</name>
    <name evidence="8" type="ORF">As57867_024015</name>
    <name evidence="9" type="ORF">ASTE57867_24088</name>
</gene>
<evidence type="ECO:0000256" key="1">
    <source>
        <dbReference type="ARBA" id="ARBA00004127"/>
    </source>
</evidence>